<reference evidence="1 2" key="1">
    <citation type="submission" date="2018-08" db="EMBL/GenBank/DDBJ databases">
        <title>Characterization and comparative genomics of a group of B3-like Pseudomonas phages.</title>
        <authorList>
            <person name="Cazares A."/>
            <person name="Carballo-Ontiveros M.A."/>
            <person name="Guarneros G."/>
        </authorList>
    </citation>
    <scope>NUCLEOTIDE SEQUENCE [LARGE SCALE GENOMIC DNA]</scope>
</reference>
<name>A0A5A4MZF6_9CAUD</name>
<sequence>MTRRQILQQLDAVERRHRRERAERVIDVNFAFAGGQDAERHLQKLLK</sequence>
<evidence type="ECO:0000313" key="1">
    <source>
        <dbReference type="EMBL" id="AYD80520.1"/>
    </source>
</evidence>
<organism evidence="1 2">
    <name type="scientific">Pseudomonas phage H72</name>
    <dbReference type="NCBI Taxonomy" id="2301637"/>
    <lineage>
        <taxon>Viruses</taxon>
        <taxon>Duplodnaviria</taxon>
        <taxon>Heunggongvirae</taxon>
        <taxon>Uroviricota</taxon>
        <taxon>Caudoviricetes</taxon>
        <taxon>Guarnerosvirinae</taxon>
        <taxon>Torontovirus</taxon>
        <taxon>Torontovirus H72</taxon>
    </lineage>
</organism>
<gene>
    <name evidence="1" type="ORF">H72_43</name>
</gene>
<dbReference type="Proteomes" id="UP000321066">
    <property type="component" value="Segment"/>
</dbReference>
<proteinExistence type="predicted"/>
<keyword evidence="2" id="KW-1185">Reference proteome</keyword>
<evidence type="ECO:0000313" key="2">
    <source>
        <dbReference type="Proteomes" id="UP000321066"/>
    </source>
</evidence>
<accession>A0A5A4MZF6</accession>
<protein>
    <submittedName>
        <fullName evidence="1">Uncharacterized protein</fullName>
    </submittedName>
</protein>
<dbReference type="EMBL" id="MH719193">
    <property type="protein sequence ID" value="AYD80520.1"/>
    <property type="molecule type" value="Genomic_DNA"/>
</dbReference>